<evidence type="ECO:0000256" key="9">
    <source>
        <dbReference type="ARBA" id="ARBA00023136"/>
    </source>
</evidence>
<dbReference type="GO" id="GO:0016887">
    <property type="term" value="F:ATP hydrolysis activity"/>
    <property type="evidence" value="ECO:0007669"/>
    <property type="project" value="InterPro"/>
</dbReference>
<evidence type="ECO:0000256" key="6">
    <source>
        <dbReference type="ARBA" id="ARBA00022741"/>
    </source>
</evidence>
<keyword evidence="9" id="KW-0472">Membrane</keyword>
<evidence type="ECO:0000313" key="13">
    <source>
        <dbReference type="Proteomes" id="UP000669239"/>
    </source>
</evidence>
<feature type="domain" description="ABC transporter" evidence="10">
    <location>
        <begin position="6"/>
        <end position="241"/>
    </location>
</feature>
<evidence type="ECO:0000256" key="8">
    <source>
        <dbReference type="ARBA" id="ARBA00022967"/>
    </source>
</evidence>
<evidence type="ECO:0000313" key="11">
    <source>
        <dbReference type="EMBL" id="MCG4746714.1"/>
    </source>
</evidence>
<dbReference type="RefSeq" id="WP_165641879.1">
    <property type="nucleotide sequence ID" value="NZ_JAAITT010000013.1"/>
</dbReference>
<feature type="domain" description="ABC transporter" evidence="10">
    <location>
        <begin position="252"/>
        <end position="493"/>
    </location>
</feature>
<comment type="subcellular location">
    <subcellularLocation>
        <location evidence="1">Cell membrane</location>
        <topology evidence="1">Peripheral membrane protein</topology>
    </subcellularLocation>
</comment>
<organism evidence="11 14">
    <name type="scientific">Enterocloster aldenensis</name>
    <dbReference type="NCBI Taxonomy" id="358742"/>
    <lineage>
        <taxon>Bacteria</taxon>
        <taxon>Bacillati</taxon>
        <taxon>Bacillota</taxon>
        <taxon>Clostridia</taxon>
        <taxon>Lachnospirales</taxon>
        <taxon>Lachnospiraceae</taxon>
        <taxon>Enterocloster</taxon>
    </lineage>
</organism>
<gene>
    <name evidence="12" type="ORF">G5B36_11250</name>
    <name evidence="11" type="ORF">L0N08_14925</name>
</gene>
<protein>
    <submittedName>
        <fullName evidence="11">Sugar ABC transporter ATP-binding protein</fullName>
    </submittedName>
</protein>
<dbReference type="InterPro" id="IPR027417">
    <property type="entry name" value="P-loop_NTPase"/>
</dbReference>
<dbReference type="CDD" id="cd03216">
    <property type="entry name" value="ABC_Carb_Monos_I"/>
    <property type="match status" value="1"/>
</dbReference>
<evidence type="ECO:0000313" key="14">
    <source>
        <dbReference type="Proteomes" id="UP001299608"/>
    </source>
</evidence>
<evidence type="ECO:0000256" key="2">
    <source>
        <dbReference type="ARBA" id="ARBA00022448"/>
    </source>
</evidence>
<evidence type="ECO:0000256" key="5">
    <source>
        <dbReference type="ARBA" id="ARBA00022737"/>
    </source>
</evidence>
<dbReference type="PROSITE" id="PS50893">
    <property type="entry name" value="ABC_TRANSPORTER_2"/>
    <property type="match status" value="2"/>
</dbReference>
<keyword evidence="2" id="KW-0813">Transport</keyword>
<reference evidence="11" key="3">
    <citation type="submission" date="2022-01" db="EMBL/GenBank/DDBJ databases">
        <title>Collection of gut derived symbiotic bacterial strains cultured from healthy donors.</title>
        <authorList>
            <person name="Lin H."/>
            <person name="Kohout C."/>
            <person name="Waligurski E."/>
            <person name="Pamer E.G."/>
        </authorList>
    </citation>
    <scope>NUCLEOTIDE SEQUENCE</scope>
    <source>
        <strain evidence="11">DFI.6.55</strain>
    </source>
</reference>
<evidence type="ECO:0000256" key="4">
    <source>
        <dbReference type="ARBA" id="ARBA00022597"/>
    </source>
</evidence>
<dbReference type="Proteomes" id="UP001299608">
    <property type="component" value="Unassembled WGS sequence"/>
</dbReference>
<dbReference type="EMBL" id="JAKNGE010000017">
    <property type="protein sequence ID" value="MCG4746714.1"/>
    <property type="molecule type" value="Genomic_DNA"/>
</dbReference>
<dbReference type="InterPro" id="IPR003593">
    <property type="entry name" value="AAA+_ATPase"/>
</dbReference>
<dbReference type="SUPFAM" id="SSF52540">
    <property type="entry name" value="P-loop containing nucleoside triphosphate hydrolases"/>
    <property type="match status" value="2"/>
</dbReference>
<reference evidence="12 13" key="1">
    <citation type="journal article" date="2020" name="Cell Host Microbe">
        <title>Functional and Genomic Variation between Human-Derived Isolates of Lachnospiraceae Reveals Inter- and Intra-Species Diversity.</title>
        <authorList>
            <person name="Sorbara M.T."/>
            <person name="Littmann E.R."/>
            <person name="Fontana E."/>
            <person name="Moody T.U."/>
            <person name="Kohout C.E."/>
            <person name="Gjonbalaj M."/>
            <person name="Eaton V."/>
            <person name="Seok R."/>
            <person name="Leiner I.M."/>
            <person name="Pamer E.G."/>
        </authorList>
    </citation>
    <scope>NUCLEOTIDE SEQUENCE [LARGE SCALE GENOMIC DNA]</scope>
    <source>
        <strain evidence="12 13">MSK.1.17</strain>
    </source>
</reference>
<dbReference type="SMART" id="SM00382">
    <property type="entry name" value="AAA"/>
    <property type="match status" value="2"/>
</dbReference>
<name>A0AAW5C381_9FIRM</name>
<comment type="caution">
    <text evidence="11">The sequence shown here is derived from an EMBL/GenBank/DDBJ whole genome shotgun (WGS) entry which is preliminary data.</text>
</comment>
<sequence>MNDTILKMQGISKFYGGIKALEKVDFELYRGEILCLLGENGAGKSTLMKILSGVIEPSEGEIFLEDKKINIKNPNIAHHLGISTVHQELVQFADMTIMENIYMGRYPKKGGLVDFKTLKEKTLALMDSLDIHFNPFSYIRDLSVAQRQMVEIMKAVSFDSKIIIFDEPTSSLTTEETTVLFRIIADLKSRGISMVYISHRLEDIFAIGDRITVLRDGRNSGGGMVSELNTDQVISLMVGRNVENQFPKVHVDIGEEILRVEHISNEYVKDASFVLHKGEILGFGGLVGAGRTELMRAVMGLDKAAGTIYKNGKVIVNHNPTEAIRNKFALVPEDRKDQGLVLLLSILKNIEMSSLPELSLRGFMNSQKEKECAAEYMKRLQVKAADVDQAAGDLSGGNQQKVVIAKCLATKPDILILDEPTRGIDVGSKAEIYEIMNQLVLQGVSIIMISSELPELLNMSDRIIIMREGKITGEQNMGEATEETVMKLATKEAV</sequence>
<dbReference type="Pfam" id="PF00005">
    <property type="entry name" value="ABC_tran"/>
    <property type="match status" value="2"/>
</dbReference>
<dbReference type="InterPro" id="IPR017871">
    <property type="entry name" value="ABC_transporter-like_CS"/>
</dbReference>
<dbReference type="Gene3D" id="3.40.50.300">
    <property type="entry name" value="P-loop containing nucleotide triphosphate hydrolases"/>
    <property type="match status" value="2"/>
</dbReference>
<dbReference type="PROSITE" id="PS00211">
    <property type="entry name" value="ABC_TRANSPORTER_1"/>
    <property type="match status" value="1"/>
</dbReference>
<dbReference type="PANTHER" id="PTHR43790">
    <property type="entry name" value="CARBOHYDRATE TRANSPORT ATP-BINDING PROTEIN MG119-RELATED"/>
    <property type="match status" value="1"/>
</dbReference>
<keyword evidence="4" id="KW-0762">Sugar transport</keyword>
<dbReference type="GO" id="GO:0005524">
    <property type="term" value="F:ATP binding"/>
    <property type="evidence" value="ECO:0007669"/>
    <property type="project" value="UniProtKB-KW"/>
</dbReference>
<proteinExistence type="predicted"/>
<reference evidence="12" key="2">
    <citation type="submission" date="2020-02" db="EMBL/GenBank/DDBJ databases">
        <authorList>
            <person name="Littmann E."/>
            <person name="Sorbara M."/>
        </authorList>
    </citation>
    <scope>NUCLEOTIDE SEQUENCE</scope>
    <source>
        <strain evidence="12">MSK.1.17</strain>
    </source>
</reference>
<evidence type="ECO:0000256" key="1">
    <source>
        <dbReference type="ARBA" id="ARBA00004202"/>
    </source>
</evidence>
<dbReference type="AlphaFoldDB" id="A0AAW5C381"/>
<dbReference type="CDD" id="cd03215">
    <property type="entry name" value="ABC_Carb_Monos_II"/>
    <property type="match status" value="1"/>
</dbReference>
<dbReference type="GO" id="GO:0005886">
    <property type="term" value="C:plasma membrane"/>
    <property type="evidence" value="ECO:0007669"/>
    <property type="project" value="UniProtKB-SubCell"/>
</dbReference>
<evidence type="ECO:0000259" key="10">
    <source>
        <dbReference type="PROSITE" id="PS50893"/>
    </source>
</evidence>
<dbReference type="PANTHER" id="PTHR43790:SF3">
    <property type="entry name" value="D-ALLOSE IMPORT ATP-BINDING PROTEIN ALSA-RELATED"/>
    <property type="match status" value="1"/>
</dbReference>
<keyword evidence="8" id="KW-1278">Translocase</keyword>
<dbReference type="FunFam" id="3.40.50.300:FF:000127">
    <property type="entry name" value="Ribose import ATP-binding protein RbsA"/>
    <property type="match status" value="1"/>
</dbReference>
<keyword evidence="13" id="KW-1185">Reference proteome</keyword>
<dbReference type="Proteomes" id="UP000669239">
    <property type="component" value="Unassembled WGS sequence"/>
</dbReference>
<evidence type="ECO:0000313" key="12">
    <source>
        <dbReference type="EMBL" id="NSJ49277.1"/>
    </source>
</evidence>
<dbReference type="EMBL" id="JAAITT010000013">
    <property type="protein sequence ID" value="NSJ49277.1"/>
    <property type="molecule type" value="Genomic_DNA"/>
</dbReference>
<dbReference type="InterPro" id="IPR050107">
    <property type="entry name" value="ABC_carbohydrate_import_ATPase"/>
</dbReference>
<evidence type="ECO:0000256" key="7">
    <source>
        <dbReference type="ARBA" id="ARBA00022840"/>
    </source>
</evidence>
<dbReference type="InterPro" id="IPR003439">
    <property type="entry name" value="ABC_transporter-like_ATP-bd"/>
</dbReference>
<keyword evidence="3" id="KW-1003">Cell membrane</keyword>
<accession>A0AAW5C381</accession>
<keyword evidence="6" id="KW-0547">Nucleotide-binding</keyword>
<keyword evidence="5" id="KW-0677">Repeat</keyword>
<keyword evidence="7 11" id="KW-0067">ATP-binding</keyword>
<evidence type="ECO:0000256" key="3">
    <source>
        <dbReference type="ARBA" id="ARBA00022475"/>
    </source>
</evidence>